<dbReference type="InterPro" id="IPR046457">
    <property type="entry name" value="PMI_typeI_cat"/>
</dbReference>
<evidence type="ECO:0000256" key="5">
    <source>
        <dbReference type="ARBA" id="ARBA00022833"/>
    </source>
</evidence>
<comment type="caution">
    <text evidence="10">The sequence shown here is derived from an EMBL/GenBank/DDBJ whole genome shotgun (WGS) entry which is preliminary data.</text>
</comment>
<dbReference type="Gene3D" id="2.60.120.10">
    <property type="entry name" value="Jelly Rolls"/>
    <property type="match status" value="2"/>
</dbReference>
<keyword evidence="5 8" id="KW-0862">Zinc</keyword>
<dbReference type="AlphaFoldDB" id="A0A561DVA8"/>
<evidence type="ECO:0000256" key="4">
    <source>
        <dbReference type="ARBA" id="ARBA00022723"/>
    </source>
</evidence>
<dbReference type="GO" id="GO:0008270">
    <property type="term" value="F:zinc ion binding"/>
    <property type="evidence" value="ECO:0007669"/>
    <property type="project" value="InterPro"/>
</dbReference>
<proteinExistence type="inferred from homology"/>
<dbReference type="GO" id="GO:0005975">
    <property type="term" value="P:carbohydrate metabolic process"/>
    <property type="evidence" value="ECO:0007669"/>
    <property type="project" value="InterPro"/>
</dbReference>
<feature type="active site" evidence="7">
    <location>
        <position position="260"/>
    </location>
</feature>
<dbReference type="CDD" id="cd07011">
    <property type="entry name" value="cupin_PMI_type_I_N"/>
    <property type="match status" value="1"/>
</dbReference>
<evidence type="ECO:0000256" key="1">
    <source>
        <dbReference type="ARBA" id="ARBA00000757"/>
    </source>
</evidence>
<dbReference type="InterPro" id="IPR014710">
    <property type="entry name" value="RmlC-like_jellyroll"/>
</dbReference>
<dbReference type="EC" id="5.3.1.8" evidence="3"/>
<name>A0A561DVA8_9MICO</name>
<dbReference type="InterPro" id="IPR016305">
    <property type="entry name" value="Mannose-6-P_Isomerase"/>
</dbReference>
<keyword evidence="4 8" id="KW-0479">Metal-binding</keyword>
<accession>A0A561DVA8</accession>
<protein>
    <recommendedName>
        <fullName evidence="3">mannose-6-phosphate isomerase</fullName>
        <ecNumber evidence="3">5.3.1.8</ecNumber>
    </recommendedName>
</protein>
<feature type="binding site" evidence="8">
    <location>
        <position position="241"/>
    </location>
    <ligand>
        <name>Zn(2+)</name>
        <dbReference type="ChEBI" id="CHEBI:29105"/>
    </ligand>
</feature>
<dbReference type="Gene3D" id="1.10.441.10">
    <property type="entry name" value="Phosphomannose Isomerase, domain 2"/>
    <property type="match status" value="1"/>
</dbReference>
<dbReference type="InterPro" id="IPR001250">
    <property type="entry name" value="Man6P_Isoase-1"/>
</dbReference>
<dbReference type="PRINTS" id="PR00714">
    <property type="entry name" value="MAN6PISMRASE"/>
</dbReference>
<dbReference type="Pfam" id="PF20511">
    <property type="entry name" value="PMI_typeI_cat"/>
    <property type="match status" value="1"/>
</dbReference>
<feature type="binding site" evidence="8">
    <location>
        <position position="94"/>
    </location>
    <ligand>
        <name>Zn(2+)</name>
        <dbReference type="ChEBI" id="CHEBI:29105"/>
    </ligand>
</feature>
<evidence type="ECO:0000256" key="8">
    <source>
        <dbReference type="PIRSR" id="PIRSR001480-2"/>
    </source>
</evidence>
<dbReference type="EMBL" id="VIVQ01000006">
    <property type="protein sequence ID" value="TWE07299.1"/>
    <property type="molecule type" value="Genomic_DNA"/>
</dbReference>
<dbReference type="PANTHER" id="PTHR10309:SF0">
    <property type="entry name" value="MANNOSE-6-PHOSPHATE ISOMERASE"/>
    <property type="match status" value="1"/>
</dbReference>
<dbReference type="PIRSF" id="PIRSF001480">
    <property type="entry name" value="Mannose-6-phosphate_isomerase"/>
    <property type="match status" value="1"/>
</dbReference>
<evidence type="ECO:0000313" key="10">
    <source>
        <dbReference type="EMBL" id="TWE07299.1"/>
    </source>
</evidence>
<dbReference type="InterPro" id="IPR011051">
    <property type="entry name" value="RmlC_Cupin_sf"/>
</dbReference>
<comment type="similarity">
    <text evidence="2">Belongs to the mannose-6-phosphate isomerase type 1 family.</text>
</comment>
<keyword evidence="6 10" id="KW-0413">Isomerase</keyword>
<gene>
    <name evidence="10" type="ORF">BKA23_3481</name>
</gene>
<evidence type="ECO:0000256" key="6">
    <source>
        <dbReference type="ARBA" id="ARBA00023235"/>
    </source>
</evidence>
<evidence type="ECO:0000256" key="3">
    <source>
        <dbReference type="ARBA" id="ARBA00011956"/>
    </source>
</evidence>
<dbReference type="PANTHER" id="PTHR10309">
    <property type="entry name" value="MANNOSE-6-PHOSPHATE ISOMERASE"/>
    <property type="match status" value="1"/>
</dbReference>
<reference evidence="10 11" key="1">
    <citation type="submission" date="2019-06" db="EMBL/GenBank/DDBJ databases">
        <title>Sequencing the genomes of 1000 actinobacteria strains.</title>
        <authorList>
            <person name="Klenk H.-P."/>
        </authorList>
    </citation>
    <scope>NUCLEOTIDE SEQUENCE [LARGE SCALE GENOMIC DNA]</scope>
    <source>
        <strain evidence="10 11">DSM 19560</strain>
    </source>
</reference>
<dbReference type="NCBIfam" id="TIGR00218">
    <property type="entry name" value="manA"/>
    <property type="match status" value="1"/>
</dbReference>
<evidence type="ECO:0000259" key="9">
    <source>
        <dbReference type="Pfam" id="PF20511"/>
    </source>
</evidence>
<dbReference type="Proteomes" id="UP000318297">
    <property type="component" value="Unassembled WGS sequence"/>
</dbReference>
<dbReference type="SUPFAM" id="SSF51182">
    <property type="entry name" value="RmlC-like cupins"/>
    <property type="match status" value="1"/>
</dbReference>
<feature type="binding site" evidence="8">
    <location>
        <position position="118"/>
    </location>
    <ligand>
        <name>Zn(2+)</name>
        <dbReference type="ChEBI" id="CHEBI:29105"/>
    </ligand>
</feature>
<comment type="cofactor">
    <cofactor evidence="8">
        <name>Zn(2+)</name>
        <dbReference type="ChEBI" id="CHEBI:29105"/>
    </cofactor>
    <text evidence="8">Binds 1 zinc ion per subunit.</text>
</comment>
<keyword evidence="11" id="KW-1185">Reference proteome</keyword>
<dbReference type="GO" id="GO:0009298">
    <property type="term" value="P:GDP-mannose biosynthetic process"/>
    <property type="evidence" value="ECO:0007669"/>
    <property type="project" value="InterPro"/>
</dbReference>
<dbReference type="GO" id="GO:0005829">
    <property type="term" value="C:cytosol"/>
    <property type="evidence" value="ECO:0007669"/>
    <property type="project" value="TreeGrafter"/>
</dbReference>
<comment type="catalytic activity">
    <reaction evidence="1">
        <text>D-mannose 6-phosphate = D-fructose 6-phosphate</text>
        <dbReference type="Rhea" id="RHEA:12356"/>
        <dbReference type="ChEBI" id="CHEBI:58735"/>
        <dbReference type="ChEBI" id="CHEBI:61527"/>
        <dbReference type="EC" id="5.3.1.8"/>
    </reaction>
</comment>
<dbReference type="GO" id="GO:0004476">
    <property type="term" value="F:mannose-6-phosphate isomerase activity"/>
    <property type="evidence" value="ECO:0007669"/>
    <property type="project" value="UniProtKB-EC"/>
</dbReference>
<evidence type="ECO:0000256" key="2">
    <source>
        <dbReference type="ARBA" id="ARBA00010772"/>
    </source>
</evidence>
<feature type="binding site" evidence="8">
    <location>
        <position position="96"/>
    </location>
    <ligand>
        <name>Zn(2+)</name>
        <dbReference type="ChEBI" id="CHEBI:29105"/>
    </ligand>
</feature>
<evidence type="ECO:0000256" key="7">
    <source>
        <dbReference type="PIRSR" id="PIRSR001480-1"/>
    </source>
</evidence>
<feature type="domain" description="Phosphomannose isomerase type I catalytic" evidence="9">
    <location>
        <begin position="4"/>
        <end position="134"/>
    </location>
</feature>
<dbReference type="RefSeq" id="WP_170226694.1">
    <property type="nucleotide sequence ID" value="NZ_VIVQ01000006.1"/>
</dbReference>
<organism evidence="10 11">
    <name type="scientific">Rudaeicoccus suwonensis</name>
    <dbReference type="NCBI Taxonomy" id="657409"/>
    <lineage>
        <taxon>Bacteria</taxon>
        <taxon>Bacillati</taxon>
        <taxon>Actinomycetota</taxon>
        <taxon>Actinomycetes</taxon>
        <taxon>Micrococcales</taxon>
        <taxon>Dermacoccaceae</taxon>
        <taxon>Rudaeicoccus</taxon>
    </lineage>
</organism>
<sequence length="379" mass="39585">MIERLEPRIQNYAWGSHTVLAALTGRNGPTVAPEAELWMGAHEAAPAGIAGSTLDRVIAADPVGVLGAACAQRFGGRLPFLLKVLAPERALSIQCHPNAQQAIDAPSGTYGDRWPKPEALIAVTDYEIFVGLRPYAETAAFLRSLNLSRMDAVLAHCDVAPQPAQALLASLLQTSDDARATLVAEVVDAIGEHSDTDTTVAAVLRIAQQFPGDIGLVVLLTMVHRILRPGDYVFLPAGVLHAYVRGTCVEILANSDNIVRAGLTPKAINIEELLRIVDVDQAMVPQQGTGDRVHSFPAQTQHFQLHVVGGGAGPVALPGAGAPRIALALDDEVTVSSAEGSVVLAPGQSCFLDAGADGVTATGPGRLYLAAVPAEVVTV</sequence>
<evidence type="ECO:0000313" key="11">
    <source>
        <dbReference type="Proteomes" id="UP000318297"/>
    </source>
</evidence>